<protein>
    <submittedName>
        <fullName evidence="1">Uncharacterized protein</fullName>
    </submittedName>
</protein>
<dbReference type="Proteomes" id="UP000004358">
    <property type="component" value="Unassembled WGS sequence"/>
</dbReference>
<dbReference type="STRING" id="314230.DSM3645_03643"/>
<dbReference type="HOGENOM" id="CLU_1114146_0_0_0"/>
<dbReference type="EMBL" id="AANZ01000014">
    <property type="protein sequence ID" value="EAQ79538.1"/>
    <property type="molecule type" value="Genomic_DNA"/>
</dbReference>
<comment type="caution">
    <text evidence="1">The sequence shown here is derived from an EMBL/GenBank/DDBJ whole genome shotgun (WGS) entry which is preliminary data.</text>
</comment>
<reference evidence="1 2" key="1">
    <citation type="submission" date="2006-02" db="EMBL/GenBank/DDBJ databases">
        <authorList>
            <person name="Amann R."/>
            <person name="Ferriera S."/>
            <person name="Johnson J."/>
            <person name="Kravitz S."/>
            <person name="Halpern A."/>
            <person name="Remington K."/>
            <person name="Beeson K."/>
            <person name="Tran B."/>
            <person name="Rogers Y.-H."/>
            <person name="Friedman R."/>
            <person name="Venter J.C."/>
        </authorList>
    </citation>
    <scope>NUCLEOTIDE SEQUENCE [LARGE SCALE GENOMIC DNA]</scope>
    <source>
        <strain evidence="1 2">DSM 3645</strain>
    </source>
</reference>
<accession>A3ZW40</accession>
<name>A3ZW40_9BACT</name>
<organism evidence="1 2">
    <name type="scientific">Blastopirellula marina DSM 3645</name>
    <dbReference type="NCBI Taxonomy" id="314230"/>
    <lineage>
        <taxon>Bacteria</taxon>
        <taxon>Pseudomonadati</taxon>
        <taxon>Planctomycetota</taxon>
        <taxon>Planctomycetia</taxon>
        <taxon>Pirellulales</taxon>
        <taxon>Pirellulaceae</taxon>
        <taxon>Blastopirellula</taxon>
    </lineage>
</organism>
<evidence type="ECO:0000313" key="2">
    <source>
        <dbReference type="Proteomes" id="UP000004358"/>
    </source>
</evidence>
<dbReference type="AlphaFoldDB" id="A3ZW40"/>
<sequence length="249" mass="27850">MQLIVDEDVGFVEAEVGPRRRVDHFDRGADAIVDLGALVELHFAFTVLHVFFGDFDQANDQVADADFGDGIAVVAHRHHAVRVERHGHELQEVAPFVRDQVAVVATFDVDHLTALDVGRCDKLHVNAKRGNDVAVGVDLFVADLGVHVLWIEHFAVDLFSFDERAFVVAHVLVDLRQTPFGDLHGRRQRMLSGDWLARVWIVRNSVNRFLQIVAAFFAAKQRGGAQRQRRSGQQQAASRYGRLGHLLSP</sequence>
<evidence type="ECO:0000313" key="1">
    <source>
        <dbReference type="EMBL" id="EAQ79538.1"/>
    </source>
</evidence>
<proteinExistence type="predicted"/>
<gene>
    <name evidence="1" type="ORF">DSM3645_03643</name>
</gene>